<dbReference type="InterPro" id="IPR001356">
    <property type="entry name" value="HD"/>
</dbReference>
<dbReference type="OrthoDB" id="10056939at2759"/>
<evidence type="ECO:0000256" key="9">
    <source>
        <dbReference type="SAM" id="MobiDB-lite"/>
    </source>
</evidence>
<feature type="compositionally biased region" description="Basic and acidic residues" evidence="9">
    <location>
        <begin position="271"/>
        <end position="287"/>
    </location>
</feature>
<keyword evidence="2" id="KW-0805">Transcription regulation</keyword>
<evidence type="ECO:0000313" key="11">
    <source>
        <dbReference type="EMBL" id="KAJ8032876.1"/>
    </source>
</evidence>
<dbReference type="CDD" id="cd00086">
    <property type="entry name" value="homeodomain"/>
    <property type="match status" value="1"/>
</dbReference>
<comment type="similarity">
    <text evidence="7">Belongs to the TALE/TGIF homeobox family.</text>
</comment>
<feature type="region of interest" description="Disordered" evidence="9">
    <location>
        <begin position="271"/>
        <end position="295"/>
    </location>
</feature>
<name>A0A9Q1BU52_HOLLE</name>
<organism evidence="11 12">
    <name type="scientific">Holothuria leucospilota</name>
    <name type="common">Black long sea cucumber</name>
    <name type="synonym">Mertensiothuria leucospilota</name>
    <dbReference type="NCBI Taxonomy" id="206669"/>
    <lineage>
        <taxon>Eukaryota</taxon>
        <taxon>Metazoa</taxon>
        <taxon>Echinodermata</taxon>
        <taxon>Eleutherozoa</taxon>
        <taxon>Echinozoa</taxon>
        <taxon>Holothuroidea</taxon>
        <taxon>Aspidochirotacea</taxon>
        <taxon>Aspidochirotida</taxon>
        <taxon>Holothuriidae</taxon>
        <taxon>Holothuria</taxon>
    </lineage>
</organism>
<keyword evidence="6 8" id="KW-0539">Nucleus</keyword>
<keyword evidence="12" id="KW-1185">Reference proteome</keyword>
<dbReference type="EMBL" id="JAIZAY010000011">
    <property type="protein sequence ID" value="KAJ8032876.1"/>
    <property type="molecule type" value="Genomic_DNA"/>
</dbReference>
<accession>A0A9Q1BU52</accession>
<evidence type="ECO:0000256" key="3">
    <source>
        <dbReference type="ARBA" id="ARBA00023125"/>
    </source>
</evidence>
<comment type="caution">
    <text evidence="11">The sequence shown here is derived from an EMBL/GenBank/DDBJ whole genome shotgun (WGS) entry which is preliminary data.</text>
</comment>
<feature type="compositionally biased region" description="Low complexity" evidence="9">
    <location>
        <begin position="182"/>
        <end position="198"/>
    </location>
</feature>
<feature type="domain" description="Homeobox" evidence="10">
    <location>
        <begin position="41"/>
        <end position="104"/>
    </location>
</feature>
<evidence type="ECO:0000256" key="6">
    <source>
        <dbReference type="ARBA" id="ARBA00023242"/>
    </source>
</evidence>
<protein>
    <submittedName>
        <fullName evidence="11">Homeobox protein AKR</fullName>
    </submittedName>
</protein>
<dbReference type="SMART" id="SM00389">
    <property type="entry name" value="HOX"/>
    <property type="match status" value="1"/>
</dbReference>
<dbReference type="InterPro" id="IPR050224">
    <property type="entry name" value="TALE_homeobox"/>
</dbReference>
<evidence type="ECO:0000259" key="10">
    <source>
        <dbReference type="PROSITE" id="PS50071"/>
    </source>
</evidence>
<evidence type="ECO:0000256" key="5">
    <source>
        <dbReference type="ARBA" id="ARBA00023163"/>
    </source>
</evidence>
<sequence length="379" mass="42835">MDNEGEERSDEFTGFVHKKFRPNGALYSRPVERPPSPLTSRIGKKRRGNLPKESVTILKNWLYERRYNAYPNDQEKLYLARTANLSMLQVCNWFINARRRILPEMIRREGRDPQKFTISRKTNRKNVAAAIAAEKEREDCRERSDSECSVESLECDRSERVPSTQGETEVKRVPSNGSDTDSGISSCQSPSLSSSASEPPSPLRMQHGRHGDNRPTSRSSVSPRCLNSYPSVDHVSPAMPHINPFYMRTFPAPAVSHVPLIALYSPVSHKMQESRGQKRKADTESSHKLSSSLSPTIRSPSFLSFPKFAEDPKYCSQLSPKSQETDLKVDIPRGIYPMPYAPFGTFPLDGLHVLGEAAKLRLHSEKQKYHPIHHSSVTC</sequence>
<comment type="subcellular location">
    <subcellularLocation>
        <location evidence="1 8">Nucleus</location>
    </subcellularLocation>
</comment>
<feature type="region of interest" description="Disordered" evidence="9">
    <location>
        <begin position="151"/>
        <end position="225"/>
    </location>
</feature>
<keyword evidence="4 8" id="KW-0371">Homeobox</keyword>
<keyword evidence="3 8" id="KW-0238">DNA-binding</keyword>
<gene>
    <name evidence="11" type="ORF">HOLleu_22948</name>
</gene>
<evidence type="ECO:0000313" key="12">
    <source>
        <dbReference type="Proteomes" id="UP001152320"/>
    </source>
</evidence>
<evidence type="ECO:0000256" key="1">
    <source>
        <dbReference type="ARBA" id="ARBA00004123"/>
    </source>
</evidence>
<evidence type="ECO:0000256" key="4">
    <source>
        <dbReference type="ARBA" id="ARBA00023155"/>
    </source>
</evidence>
<dbReference type="GO" id="GO:0005634">
    <property type="term" value="C:nucleus"/>
    <property type="evidence" value="ECO:0007669"/>
    <property type="project" value="UniProtKB-SubCell"/>
</dbReference>
<keyword evidence="5" id="KW-0804">Transcription</keyword>
<dbReference type="GO" id="GO:0006355">
    <property type="term" value="P:regulation of DNA-templated transcription"/>
    <property type="evidence" value="ECO:0007669"/>
    <property type="project" value="InterPro"/>
</dbReference>
<dbReference type="Proteomes" id="UP001152320">
    <property type="component" value="Chromosome 11"/>
</dbReference>
<dbReference type="PANTHER" id="PTHR11850">
    <property type="entry name" value="HOMEOBOX PROTEIN TRANSCRIPTION FACTORS"/>
    <property type="match status" value="1"/>
</dbReference>
<evidence type="ECO:0000256" key="8">
    <source>
        <dbReference type="PROSITE-ProRule" id="PRU00108"/>
    </source>
</evidence>
<dbReference type="AlphaFoldDB" id="A0A9Q1BU52"/>
<dbReference type="Pfam" id="PF05920">
    <property type="entry name" value="Homeobox_KN"/>
    <property type="match status" value="1"/>
</dbReference>
<dbReference type="InterPro" id="IPR009057">
    <property type="entry name" value="Homeodomain-like_sf"/>
</dbReference>
<evidence type="ECO:0000256" key="2">
    <source>
        <dbReference type="ARBA" id="ARBA00023015"/>
    </source>
</evidence>
<dbReference type="FunFam" id="1.10.10.60:FF:000059">
    <property type="entry name" value="TGFB-induced factor homeobox 1"/>
    <property type="match status" value="1"/>
</dbReference>
<proteinExistence type="inferred from homology"/>
<evidence type="ECO:0000256" key="7">
    <source>
        <dbReference type="ARBA" id="ARBA00038021"/>
    </source>
</evidence>
<dbReference type="InterPro" id="IPR008422">
    <property type="entry name" value="KN_HD"/>
</dbReference>
<dbReference type="SUPFAM" id="SSF46689">
    <property type="entry name" value="Homeodomain-like"/>
    <property type="match status" value="1"/>
</dbReference>
<dbReference type="Gene3D" id="1.10.10.60">
    <property type="entry name" value="Homeodomain-like"/>
    <property type="match status" value="1"/>
</dbReference>
<reference evidence="11" key="1">
    <citation type="submission" date="2021-10" db="EMBL/GenBank/DDBJ databases">
        <title>Tropical sea cucumber genome reveals ecological adaptation and Cuvierian tubules defense mechanism.</title>
        <authorList>
            <person name="Chen T."/>
        </authorList>
    </citation>
    <scope>NUCLEOTIDE SEQUENCE</scope>
    <source>
        <strain evidence="11">Nanhai2018</strain>
        <tissue evidence="11">Muscle</tissue>
    </source>
</reference>
<feature type="region of interest" description="Disordered" evidence="9">
    <location>
        <begin position="25"/>
        <end position="47"/>
    </location>
</feature>
<dbReference type="PROSITE" id="PS50071">
    <property type="entry name" value="HOMEOBOX_2"/>
    <property type="match status" value="1"/>
</dbReference>
<dbReference type="GO" id="GO:0003677">
    <property type="term" value="F:DNA binding"/>
    <property type="evidence" value="ECO:0007669"/>
    <property type="project" value="UniProtKB-UniRule"/>
</dbReference>
<feature type="DNA-binding region" description="Homeobox" evidence="8">
    <location>
        <begin position="43"/>
        <end position="105"/>
    </location>
</feature>